<protein>
    <recommendedName>
        <fullName evidence="5">Pentacotripeptide-repeat region of PRORP domain-containing protein</fullName>
    </recommendedName>
</protein>
<evidence type="ECO:0000313" key="4">
    <source>
        <dbReference type="Proteomes" id="UP000822688"/>
    </source>
</evidence>
<organism evidence="3 4">
    <name type="scientific">Ceratodon purpureus</name>
    <name type="common">Fire moss</name>
    <name type="synonym">Dicranum purpureum</name>
    <dbReference type="NCBI Taxonomy" id="3225"/>
    <lineage>
        <taxon>Eukaryota</taxon>
        <taxon>Viridiplantae</taxon>
        <taxon>Streptophyta</taxon>
        <taxon>Embryophyta</taxon>
        <taxon>Bryophyta</taxon>
        <taxon>Bryophytina</taxon>
        <taxon>Bryopsida</taxon>
        <taxon>Dicranidae</taxon>
        <taxon>Pseudoditrichales</taxon>
        <taxon>Ditrichaceae</taxon>
        <taxon>Ceratodon</taxon>
    </lineage>
</organism>
<dbReference type="InterPro" id="IPR051114">
    <property type="entry name" value="Mito_RNA_Proc_CCM1"/>
</dbReference>
<sequence length="977" mass="110140">MAMAGGGIRLGEGFHTRVVSHESFLPSSSHVCASRIRGRCGWTVRSGARASVSVQLREAGSVSESFLEGIAQELYSEKENLEDGDGGRDRSMASYIQTISALKEQRLGSESGEGSDSESQLGNSLAAEAIKAMGRPYVRDVYISKPKPERGSFAKSNDRKRGRDVVKKDKYVSVSVRDSKQKTISLVKTIEALPQMSSVSHLLEMSELEFTSRESSFILNGLKNHDKTLEVFKWLQTTGKSRGNVYCYNIVLKILGARQEWERIEELLVQMDEDCCMPDDYTYNTLIMSASKAECVDLATGYFQRMMRKGVPPTKLTYSMLMLLYQKYGRVPEAEVVFSHMLESGVQVVAAYSAMIAIYTRGGFFEKSEQIMKDMQNFDVAPDRDNWLKQLNTYGQQGKIEEAEHVKDTVEKLGMSLGVVGYNSMITAYGKAGLYDKASLLVEEMKARNLEPDEVTYSCMIGACGRAGKLKDALFYFEELKRLNIKPRSSNFNTLISLYGKSGNVVGIVRVIADMKKLGCKPDWQTLDAVVRAYDRAGQTKKVTQVLSLLRDAGWAEETGSYGTLLHVYLKCNLQKEALGVFLSMRKAGMAPKEYMCRSLICACKDAGMFEDAIFVFREMQAAGVVPSLESSCTMINIYGLKGDVKESEALFLSLRSSIQRLDIIAYNVMINVYMRFEMHEEAIRIYKLMQEEDKLPPDSYTFHSMLRLCQKCNLQDQAEDVYWRLRYSDVEMDEVMCNCVLNTCARFLPLEEVHRVFQEMIDDGYAPNNITFNVMIDLYGKAGMMDRARKALKLAQQLGAADKISFSTLINGHGKRQDFPNMEATLWEMQNAGFGGSLEAHNSILDAYGKAGQLEKLEDALARMEKSGFRKDLASYNILINIYGRRTMIAEMEDLVHSMQRDGFSPDRWTYNTLIRTYGYADYPDKAVQTFKFMQDAGIMPDRVTYIMLVAAFEKAGNLLEAARWSLWMTQAGYTK</sequence>
<feature type="repeat" description="PPR" evidence="2">
    <location>
        <begin position="418"/>
        <end position="452"/>
    </location>
</feature>
<evidence type="ECO:0000313" key="3">
    <source>
        <dbReference type="EMBL" id="KAG0574805.1"/>
    </source>
</evidence>
<dbReference type="NCBIfam" id="TIGR00756">
    <property type="entry name" value="PPR"/>
    <property type="match status" value="12"/>
</dbReference>
<feature type="repeat" description="PPR" evidence="2">
    <location>
        <begin position="244"/>
        <end position="278"/>
    </location>
</feature>
<dbReference type="PANTHER" id="PTHR47934:SF6">
    <property type="entry name" value="MITOCHONDRIAL GROUP I INTRON SPLICING FACTOR CCM1-RELATED"/>
    <property type="match status" value="1"/>
</dbReference>
<feature type="repeat" description="PPR" evidence="2">
    <location>
        <begin position="838"/>
        <end position="872"/>
    </location>
</feature>
<feature type="repeat" description="PPR" evidence="2">
    <location>
        <begin position="769"/>
        <end position="803"/>
    </location>
</feature>
<feature type="repeat" description="PPR" evidence="2">
    <location>
        <begin position="279"/>
        <end position="313"/>
    </location>
</feature>
<dbReference type="PANTHER" id="PTHR47934">
    <property type="entry name" value="PENTATRICOPEPTIDE REPEAT-CONTAINING PROTEIN PET309, MITOCHONDRIAL"/>
    <property type="match status" value="1"/>
</dbReference>
<evidence type="ECO:0008006" key="5">
    <source>
        <dbReference type="Google" id="ProtNLM"/>
    </source>
</evidence>
<evidence type="ECO:0000256" key="2">
    <source>
        <dbReference type="PROSITE-ProRule" id="PRU00708"/>
    </source>
</evidence>
<dbReference type="Gene3D" id="1.25.40.10">
    <property type="entry name" value="Tetratricopeptide repeat domain"/>
    <property type="match status" value="5"/>
</dbReference>
<proteinExistence type="predicted"/>
<feature type="repeat" description="PPR" evidence="2">
    <location>
        <begin position="314"/>
        <end position="348"/>
    </location>
</feature>
<comment type="caution">
    <text evidence="3">The sequence shown here is derived from an EMBL/GenBank/DDBJ whole genome shotgun (WGS) entry which is preliminary data.</text>
</comment>
<dbReference type="InterPro" id="IPR011990">
    <property type="entry name" value="TPR-like_helical_dom_sf"/>
</dbReference>
<feature type="repeat" description="PPR" evidence="2">
    <location>
        <begin position="873"/>
        <end position="907"/>
    </location>
</feature>
<dbReference type="PROSITE" id="PS51375">
    <property type="entry name" value="PPR"/>
    <property type="match status" value="14"/>
</dbReference>
<dbReference type="GO" id="GO:0003729">
    <property type="term" value="F:mRNA binding"/>
    <property type="evidence" value="ECO:0007669"/>
    <property type="project" value="TreeGrafter"/>
</dbReference>
<keyword evidence="4" id="KW-1185">Reference proteome</keyword>
<dbReference type="GO" id="GO:0005739">
    <property type="term" value="C:mitochondrion"/>
    <property type="evidence" value="ECO:0007669"/>
    <property type="project" value="TreeGrafter"/>
</dbReference>
<dbReference type="Proteomes" id="UP000822688">
    <property type="component" value="Chromosome V"/>
</dbReference>
<dbReference type="InterPro" id="IPR002885">
    <property type="entry name" value="PPR_rpt"/>
</dbReference>
<dbReference type="Pfam" id="PF13041">
    <property type="entry name" value="PPR_2"/>
    <property type="match status" value="6"/>
</dbReference>
<gene>
    <name evidence="3" type="ORF">KC19_VG293000</name>
</gene>
<reference evidence="3" key="1">
    <citation type="submission" date="2020-06" db="EMBL/GenBank/DDBJ databases">
        <title>WGS assembly of Ceratodon purpureus strain R40.</title>
        <authorList>
            <person name="Carey S.B."/>
            <person name="Jenkins J."/>
            <person name="Shu S."/>
            <person name="Lovell J.T."/>
            <person name="Sreedasyam A."/>
            <person name="Maumus F."/>
            <person name="Tiley G.P."/>
            <person name="Fernandez-Pozo N."/>
            <person name="Barry K."/>
            <person name="Chen C."/>
            <person name="Wang M."/>
            <person name="Lipzen A."/>
            <person name="Daum C."/>
            <person name="Saski C.A."/>
            <person name="Payton A.C."/>
            <person name="Mcbreen J.C."/>
            <person name="Conrad R.E."/>
            <person name="Kollar L.M."/>
            <person name="Olsson S."/>
            <person name="Huttunen S."/>
            <person name="Landis J.B."/>
            <person name="Wickett N.J."/>
            <person name="Johnson M.G."/>
            <person name="Rensing S.A."/>
            <person name="Grimwood J."/>
            <person name="Schmutz J."/>
            <person name="Mcdaniel S.F."/>
        </authorList>
    </citation>
    <scope>NUCLEOTIDE SEQUENCE</scope>
    <source>
        <strain evidence="3">R40</strain>
    </source>
</reference>
<feature type="repeat" description="PPR" evidence="2">
    <location>
        <begin position="593"/>
        <end position="627"/>
    </location>
</feature>
<feature type="repeat" description="PPR" evidence="2">
    <location>
        <begin position="453"/>
        <end position="487"/>
    </location>
</feature>
<feature type="repeat" description="PPR" evidence="2">
    <location>
        <begin position="488"/>
        <end position="522"/>
    </location>
</feature>
<accession>A0A8T0HVU0</accession>
<keyword evidence="1" id="KW-0677">Repeat</keyword>
<name>A0A8T0HVU0_CERPU</name>
<dbReference type="Pfam" id="PF01535">
    <property type="entry name" value="PPR"/>
    <property type="match status" value="7"/>
</dbReference>
<feature type="repeat" description="PPR" evidence="2">
    <location>
        <begin position="908"/>
        <end position="942"/>
    </location>
</feature>
<feature type="repeat" description="PPR" evidence="2">
    <location>
        <begin position="663"/>
        <end position="697"/>
    </location>
</feature>
<evidence type="ECO:0000256" key="1">
    <source>
        <dbReference type="ARBA" id="ARBA00022737"/>
    </source>
</evidence>
<dbReference type="GO" id="GO:0006396">
    <property type="term" value="P:RNA processing"/>
    <property type="evidence" value="ECO:0007669"/>
    <property type="project" value="TreeGrafter"/>
</dbReference>
<feature type="repeat" description="PPR" evidence="2">
    <location>
        <begin position="558"/>
        <end position="592"/>
    </location>
</feature>
<dbReference type="AlphaFoldDB" id="A0A8T0HVU0"/>
<dbReference type="EMBL" id="CM026426">
    <property type="protein sequence ID" value="KAG0574805.1"/>
    <property type="molecule type" value="Genomic_DNA"/>
</dbReference>
<feature type="repeat" description="PPR" evidence="2">
    <location>
        <begin position="734"/>
        <end position="768"/>
    </location>
</feature>
<dbReference type="GO" id="GO:0007005">
    <property type="term" value="P:mitochondrion organization"/>
    <property type="evidence" value="ECO:0007669"/>
    <property type="project" value="TreeGrafter"/>
</dbReference>